<dbReference type="Proteomes" id="UP001500064">
    <property type="component" value="Unassembled WGS sequence"/>
</dbReference>
<comment type="caution">
    <text evidence="5">The sequence shown here is derived from an EMBL/GenBank/DDBJ whole genome shotgun (WGS) entry which is preliminary data.</text>
</comment>
<keyword evidence="1" id="KW-0805">Transcription regulation</keyword>
<accession>A0ABN2F1M6</accession>
<reference evidence="5 6" key="1">
    <citation type="journal article" date="2019" name="Int. J. Syst. Evol. Microbiol.">
        <title>The Global Catalogue of Microorganisms (GCM) 10K type strain sequencing project: providing services to taxonomists for standard genome sequencing and annotation.</title>
        <authorList>
            <consortium name="The Broad Institute Genomics Platform"/>
            <consortium name="The Broad Institute Genome Sequencing Center for Infectious Disease"/>
            <person name="Wu L."/>
            <person name="Ma J."/>
        </authorList>
    </citation>
    <scope>NUCLEOTIDE SEQUENCE [LARGE SCALE GENOMIC DNA]</scope>
    <source>
        <strain evidence="5 6">JCM 13929</strain>
    </source>
</reference>
<organism evidence="5 6">
    <name type="scientific">Nonomuraea maheshkhaliensis</name>
    <dbReference type="NCBI Taxonomy" id="419590"/>
    <lineage>
        <taxon>Bacteria</taxon>
        <taxon>Bacillati</taxon>
        <taxon>Actinomycetota</taxon>
        <taxon>Actinomycetes</taxon>
        <taxon>Streptosporangiales</taxon>
        <taxon>Streptosporangiaceae</taxon>
        <taxon>Nonomuraea</taxon>
    </lineage>
</organism>
<dbReference type="SUPFAM" id="SSF46785">
    <property type="entry name" value="Winged helix' DNA-binding domain"/>
    <property type="match status" value="1"/>
</dbReference>
<evidence type="ECO:0000313" key="6">
    <source>
        <dbReference type="Proteomes" id="UP001500064"/>
    </source>
</evidence>
<gene>
    <name evidence="5" type="ORF">GCM10009733_021390</name>
</gene>
<evidence type="ECO:0000256" key="2">
    <source>
        <dbReference type="ARBA" id="ARBA00023125"/>
    </source>
</evidence>
<sequence length="129" mass="13565">MAKPPAKAQGIARQLAQRIRAGEFPAGSWFLSERQLAGEYDISRGTSRRVLDMLAAEKVIIRTPDGAQVALPALSAAELLKEGHSVTLTRTSQGLVKAVASDEAGRVTAAGEAPTPEQALAAMRHLPAP</sequence>
<dbReference type="RefSeq" id="WP_346103619.1">
    <property type="nucleotide sequence ID" value="NZ_BAAAMU010000011.1"/>
</dbReference>
<proteinExistence type="predicted"/>
<dbReference type="InterPro" id="IPR036388">
    <property type="entry name" value="WH-like_DNA-bd_sf"/>
</dbReference>
<dbReference type="InterPro" id="IPR000524">
    <property type="entry name" value="Tscrpt_reg_HTH_GntR"/>
</dbReference>
<dbReference type="InterPro" id="IPR036390">
    <property type="entry name" value="WH_DNA-bd_sf"/>
</dbReference>
<keyword evidence="2" id="KW-0238">DNA-binding</keyword>
<dbReference type="SMART" id="SM00345">
    <property type="entry name" value="HTH_GNTR"/>
    <property type="match status" value="1"/>
</dbReference>
<dbReference type="PROSITE" id="PS50949">
    <property type="entry name" value="HTH_GNTR"/>
    <property type="match status" value="1"/>
</dbReference>
<dbReference type="Pfam" id="PF00392">
    <property type="entry name" value="GntR"/>
    <property type="match status" value="1"/>
</dbReference>
<name>A0ABN2F1M6_9ACTN</name>
<protein>
    <recommendedName>
        <fullName evidence="4">HTH gntR-type domain-containing protein</fullName>
    </recommendedName>
</protein>
<evidence type="ECO:0000259" key="4">
    <source>
        <dbReference type="PROSITE" id="PS50949"/>
    </source>
</evidence>
<keyword evidence="6" id="KW-1185">Reference proteome</keyword>
<evidence type="ECO:0000313" key="5">
    <source>
        <dbReference type="EMBL" id="GAA1624446.1"/>
    </source>
</evidence>
<keyword evidence="3" id="KW-0804">Transcription</keyword>
<evidence type="ECO:0000256" key="3">
    <source>
        <dbReference type="ARBA" id="ARBA00023163"/>
    </source>
</evidence>
<evidence type="ECO:0000256" key="1">
    <source>
        <dbReference type="ARBA" id="ARBA00023015"/>
    </source>
</evidence>
<dbReference type="Gene3D" id="1.10.10.10">
    <property type="entry name" value="Winged helix-like DNA-binding domain superfamily/Winged helix DNA-binding domain"/>
    <property type="match status" value="1"/>
</dbReference>
<feature type="domain" description="HTH gntR-type" evidence="4">
    <location>
        <begin position="5"/>
        <end position="72"/>
    </location>
</feature>
<dbReference type="EMBL" id="BAAAMU010000011">
    <property type="protein sequence ID" value="GAA1624446.1"/>
    <property type="molecule type" value="Genomic_DNA"/>
</dbReference>